<feature type="transmembrane region" description="Helical" evidence="6">
    <location>
        <begin position="65"/>
        <end position="89"/>
    </location>
</feature>
<keyword evidence="5 6" id="KW-0472">Membrane</keyword>
<comment type="caution">
    <text evidence="8">The sequence shown here is derived from an EMBL/GenBank/DDBJ whole genome shotgun (WGS) entry which is preliminary data.</text>
</comment>
<evidence type="ECO:0000256" key="6">
    <source>
        <dbReference type="SAM" id="Phobius"/>
    </source>
</evidence>
<feature type="transmembrane region" description="Helical" evidence="6">
    <location>
        <begin position="120"/>
        <end position="144"/>
    </location>
</feature>
<dbReference type="InterPro" id="IPR010432">
    <property type="entry name" value="RDD"/>
</dbReference>
<dbReference type="EMBL" id="NIQU01000001">
    <property type="protein sequence ID" value="PIA72313.1"/>
    <property type="molecule type" value="Genomic_DNA"/>
</dbReference>
<evidence type="ECO:0000256" key="3">
    <source>
        <dbReference type="ARBA" id="ARBA00022692"/>
    </source>
</evidence>
<sequence length="184" mass="20411">MGMDDRRINRFTYEHQGSGQQYQLVGILDRGAGALLDFLSVTILSVAGILGAALLMHFTTGYGGLFALLSKVALVLSGPVYFLFCWHLWGKTPGMRAVSAELVDARTLERPLWWRLALRYLVFVALIVVLGGYAFLLLAVWMTVDKRKQGLHDRVAGTLVILRMPLALREDHCDMSDQASDAVT</sequence>
<evidence type="ECO:0000313" key="9">
    <source>
        <dbReference type="Proteomes" id="UP000229504"/>
    </source>
</evidence>
<evidence type="ECO:0000313" key="8">
    <source>
        <dbReference type="EMBL" id="PIA72313.1"/>
    </source>
</evidence>
<accession>A0A2G5FWH2</accession>
<dbReference type="AlphaFoldDB" id="A0A2G5FWH2"/>
<dbReference type="InterPro" id="IPR051791">
    <property type="entry name" value="Pra-immunoreactive"/>
</dbReference>
<dbReference type="RefSeq" id="WP_099522814.1">
    <property type="nucleotide sequence ID" value="NZ_NIQU01000001.1"/>
</dbReference>
<comment type="subcellular location">
    <subcellularLocation>
        <location evidence="1">Cell membrane</location>
        <topology evidence="1">Multi-pass membrane protein</topology>
    </subcellularLocation>
</comment>
<dbReference type="Proteomes" id="UP000229504">
    <property type="component" value="Unassembled WGS sequence"/>
</dbReference>
<dbReference type="PANTHER" id="PTHR36115">
    <property type="entry name" value="PROLINE-RICH ANTIGEN HOMOLOG-RELATED"/>
    <property type="match status" value="1"/>
</dbReference>
<evidence type="ECO:0000256" key="1">
    <source>
        <dbReference type="ARBA" id="ARBA00004651"/>
    </source>
</evidence>
<keyword evidence="3 6" id="KW-0812">Transmembrane</keyword>
<evidence type="ECO:0000256" key="4">
    <source>
        <dbReference type="ARBA" id="ARBA00022989"/>
    </source>
</evidence>
<feature type="domain" description="RDD" evidence="7">
    <location>
        <begin position="26"/>
        <end position="157"/>
    </location>
</feature>
<evidence type="ECO:0000256" key="2">
    <source>
        <dbReference type="ARBA" id="ARBA00022475"/>
    </source>
</evidence>
<proteinExistence type="predicted"/>
<evidence type="ECO:0000256" key="5">
    <source>
        <dbReference type="ARBA" id="ARBA00023136"/>
    </source>
</evidence>
<dbReference type="GO" id="GO:0005886">
    <property type="term" value="C:plasma membrane"/>
    <property type="evidence" value="ECO:0007669"/>
    <property type="project" value="UniProtKB-SubCell"/>
</dbReference>
<feature type="transmembrane region" description="Helical" evidence="6">
    <location>
        <begin position="38"/>
        <end position="58"/>
    </location>
</feature>
<organism evidence="8 9">
    <name type="scientific">Pseudomonas sediminis</name>
    <dbReference type="NCBI Taxonomy" id="1691904"/>
    <lineage>
        <taxon>Bacteria</taxon>
        <taxon>Pseudomonadati</taxon>
        <taxon>Pseudomonadota</taxon>
        <taxon>Gammaproteobacteria</taxon>
        <taxon>Pseudomonadales</taxon>
        <taxon>Pseudomonadaceae</taxon>
        <taxon>Pseudomonas</taxon>
    </lineage>
</organism>
<keyword evidence="4 6" id="KW-1133">Transmembrane helix</keyword>
<dbReference type="Pfam" id="PF06271">
    <property type="entry name" value="RDD"/>
    <property type="match status" value="1"/>
</dbReference>
<name>A0A2G5FWH2_9PSED</name>
<keyword evidence="2" id="KW-1003">Cell membrane</keyword>
<evidence type="ECO:0000259" key="7">
    <source>
        <dbReference type="Pfam" id="PF06271"/>
    </source>
</evidence>
<protein>
    <recommendedName>
        <fullName evidence="7">RDD domain-containing protein</fullName>
    </recommendedName>
</protein>
<reference evidence="9" key="1">
    <citation type="submission" date="2017-06" db="EMBL/GenBank/DDBJ databases">
        <authorList>
            <person name="Rastogi G."/>
            <person name="Vaishampayan P."/>
            <person name="Seuylemezian A."/>
        </authorList>
    </citation>
    <scope>NUCLEOTIDE SEQUENCE [LARGE SCALE GENOMIC DNA]</scope>
    <source>
        <strain evidence="9">PI11</strain>
    </source>
</reference>
<gene>
    <name evidence="8" type="ORF">CDO35_04815</name>
</gene>